<keyword evidence="3" id="KW-1185">Reference proteome</keyword>
<feature type="transmembrane region" description="Helical" evidence="1">
    <location>
        <begin position="37"/>
        <end position="56"/>
    </location>
</feature>
<keyword evidence="1" id="KW-0472">Membrane</keyword>
<evidence type="ECO:0000313" key="2">
    <source>
        <dbReference type="EMBL" id="MBK1785062.1"/>
    </source>
</evidence>
<gene>
    <name evidence="2" type="ORF">JHE00_12070</name>
</gene>
<feature type="transmembrane region" description="Helical" evidence="1">
    <location>
        <begin position="62"/>
        <end position="81"/>
    </location>
</feature>
<comment type="caution">
    <text evidence="2">The sequence shown here is derived from an EMBL/GenBank/DDBJ whole genome shotgun (WGS) entry which is preliminary data.</text>
</comment>
<proteinExistence type="predicted"/>
<protein>
    <submittedName>
        <fullName evidence="2">Uncharacterized protein</fullName>
    </submittedName>
</protein>
<accession>A0A934QN50</accession>
<sequence>METWRIIAAILLAVVGMFGVLIIMAKVRDRSDSSPTVAVAGLVSFTTLAVLCVLALTVLPGAVTWGMAAVVAVIVSVLALAS</sequence>
<dbReference type="EMBL" id="JAENJH010000002">
    <property type="protein sequence ID" value="MBK1785062.1"/>
    <property type="molecule type" value="Genomic_DNA"/>
</dbReference>
<keyword evidence="1" id="KW-0812">Transmembrane</keyword>
<evidence type="ECO:0000313" key="3">
    <source>
        <dbReference type="Proteomes" id="UP000635245"/>
    </source>
</evidence>
<feature type="transmembrane region" description="Helical" evidence="1">
    <location>
        <begin position="6"/>
        <end position="25"/>
    </location>
</feature>
<reference evidence="2" key="1">
    <citation type="submission" date="2020-12" db="EMBL/GenBank/DDBJ databases">
        <title>Prauserella sp. ASG 168, a novel actinomycete isolated from cave rock.</title>
        <authorList>
            <person name="Suriyachadkun C."/>
        </authorList>
    </citation>
    <scope>NUCLEOTIDE SEQUENCE</scope>
    <source>
        <strain evidence="2">ASG 168</strain>
    </source>
</reference>
<dbReference type="AlphaFoldDB" id="A0A934QN50"/>
<dbReference type="Proteomes" id="UP000635245">
    <property type="component" value="Unassembled WGS sequence"/>
</dbReference>
<organism evidence="2 3">
    <name type="scientific">Prauserella cavernicola</name>
    <dbReference type="NCBI Taxonomy" id="2800127"/>
    <lineage>
        <taxon>Bacteria</taxon>
        <taxon>Bacillati</taxon>
        <taxon>Actinomycetota</taxon>
        <taxon>Actinomycetes</taxon>
        <taxon>Pseudonocardiales</taxon>
        <taxon>Pseudonocardiaceae</taxon>
        <taxon>Prauserella</taxon>
    </lineage>
</organism>
<dbReference type="RefSeq" id="WP_200317922.1">
    <property type="nucleotide sequence ID" value="NZ_JAENJH010000002.1"/>
</dbReference>
<name>A0A934QN50_9PSEU</name>
<evidence type="ECO:0000256" key="1">
    <source>
        <dbReference type="SAM" id="Phobius"/>
    </source>
</evidence>
<keyword evidence="1" id="KW-1133">Transmembrane helix</keyword>